<dbReference type="KEGG" id="luo:HHL09_24490"/>
<keyword evidence="2" id="KW-0812">Transmembrane</keyword>
<organism evidence="3 4">
    <name type="scientific">Luteolibacter luteus</name>
    <dbReference type="NCBI Taxonomy" id="2728835"/>
    <lineage>
        <taxon>Bacteria</taxon>
        <taxon>Pseudomonadati</taxon>
        <taxon>Verrucomicrobiota</taxon>
        <taxon>Verrucomicrobiia</taxon>
        <taxon>Verrucomicrobiales</taxon>
        <taxon>Verrucomicrobiaceae</taxon>
        <taxon>Luteolibacter</taxon>
    </lineage>
</organism>
<feature type="region of interest" description="Disordered" evidence="1">
    <location>
        <begin position="927"/>
        <end position="954"/>
    </location>
</feature>
<evidence type="ECO:0000313" key="4">
    <source>
        <dbReference type="Proteomes" id="UP000501812"/>
    </source>
</evidence>
<dbReference type="EMBL" id="CP051774">
    <property type="protein sequence ID" value="QJE98802.1"/>
    <property type="molecule type" value="Genomic_DNA"/>
</dbReference>
<name>A0A858RPL4_9BACT</name>
<evidence type="ECO:0000313" key="3">
    <source>
        <dbReference type="EMBL" id="QJE98802.1"/>
    </source>
</evidence>
<gene>
    <name evidence="3" type="ORF">HHL09_24490</name>
</gene>
<accession>A0A858RPL4</accession>
<keyword evidence="4" id="KW-1185">Reference proteome</keyword>
<sequence>MKDPILKCVPARLSFPPGKARKQGFALVVALLLMAMLSVLAIGLLSLSNIALRTSSAGEARRVAQANARMALALAIGKLQSELGDDRRITADAAIIEGNNQPYLTGVWDSAAGTQNANPLNAAPDYDSWKKNKFRTWLASTPDPESVKTREFANKTQDTKDPLLFSDQTDGFEMRAASVEVDGGPMPGAMAWAVSQEGTKAKINVGTDVERYATNDAIQAPAAPNLELSGIAAQPGDGFDRRRGRVLGIQQAVLDSDYKLSRSTAPQLAREHTAHAKGVLSDVVKGGLKTDFSLGFELGNQDFNASRWGQVSNPFGGGSAPGGEVPLFQPINGGAPVKVAMNYGSIAFEHNFESGAPATFNSLRSHYNLYRHLYRSNGMATAFYRPQGSTYWPNSYVTRGSETSVTPVLDRVLFFVGLKTVGGVMNVVFTPVVTLWNPYNVAIEAEGFAVYPWMDLPLVSTFTINNNNSGPWYLTQNLGANRKGDGAGRQSEPYFMCYLTGSGTSNTQTPLRLGPGEVRVFVPADKNLTEYDRVAPANARTNIFLKPVASTADMDISGGIRVPMNKTMSGSGMTQIIAATDTVKPKLEFLLSAYHYFVTMEDLGRLKGLAKGETISEIQVYSGKVGNQTTVNAPTLSGAQLSSKVQVIAMLETFHRTAGQANQMSDLVFTVNPRQRYINGMISGATAFAAGPHYESSMRETRDYISSAFQVTGDGRRSFYGMSNAPSSGRDYLSFFEVPQDPMLSLAGFQHADLSDSAFGPGSQFANAWASPYLARNTVARRLASAPTGERISPTGIGIYDQSYLLNSAVWDSFFLSSIAPRTTVSAAQGSPSVYDNNQDREVTSVKDVINNWVGDPEAYPLRNQRYQLHRGGLSNEEIVDLLSSPSGCRQAAAHLLVDGAFNVNSVNPAAWKAMLASLRGATFDVESEGGSAKSHNAGDATPTPRQRRPFGSPQDLWNGFRELSDAQIESLAEEIVKEVKSRGPFQSLGEFVNRRLTSSELGLKGALQAAIDRAGINKSSTVASFVNTNYPYRTNIPEPYTGTGTPGWLTQADLLNALGPYITVRSDTFTVRAYGEARDDHGNVLARSWCEAVVQRVPEWVDNDPADNATELPEDLTPTNAKFGRRFEVVSFRELSNRELES</sequence>
<reference evidence="3 4" key="1">
    <citation type="submission" date="2020-04" db="EMBL/GenBank/DDBJ databases">
        <title>Luteolibacter sp. G-1-1-1 isolated from soil.</title>
        <authorList>
            <person name="Dahal R.H."/>
        </authorList>
    </citation>
    <scope>NUCLEOTIDE SEQUENCE [LARGE SCALE GENOMIC DNA]</scope>
    <source>
        <strain evidence="3 4">G-1-1-1</strain>
    </source>
</reference>
<dbReference type="Proteomes" id="UP000501812">
    <property type="component" value="Chromosome"/>
</dbReference>
<evidence type="ECO:0000256" key="2">
    <source>
        <dbReference type="SAM" id="Phobius"/>
    </source>
</evidence>
<dbReference type="RefSeq" id="WP_169457289.1">
    <property type="nucleotide sequence ID" value="NZ_CP051774.1"/>
</dbReference>
<protein>
    <recommendedName>
        <fullName evidence="5">Verru_Chthon cassette protein A</fullName>
    </recommendedName>
</protein>
<keyword evidence="2" id="KW-1133">Transmembrane helix</keyword>
<dbReference type="AlphaFoldDB" id="A0A858RPL4"/>
<proteinExistence type="predicted"/>
<evidence type="ECO:0000256" key="1">
    <source>
        <dbReference type="SAM" id="MobiDB-lite"/>
    </source>
</evidence>
<keyword evidence="2" id="KW-0472">Membrane</keyword>
<feature type="transmembrane region" description="Helical" evidence="2">
    <location>
        <begin position="25"/>
        <end position="47"/>
    </location>
</feature>
<evidence type="ECO:0008006" key="5">
    <source>
        <dbReference type="Google" id="ProtNLM"/>
    </source>
</evidence>